<accession>A0ACB8X384</accession>
<reference evidence="1" key="1">
    <citation type="submission" date="2022-04" db="EMBL/GenBank/DDBJ databases">
        <title>Jade perch genome.</title>
        <authorList>
            <person name="Chao B."/>
        </authorList>
    </citation>
    <scope>NUCLEOTIDE SEQUENCE</scope>
    <source>
        <strain evidence="1">CB-2022</strain>
    </source>
</reference>
<comment type="caution">
    <text evidence="1">The sequence shown here is derived from an EMBL/GenBank/DDBJ whole genome shotgun (WGS) entry which is preliminary data.</text>
</comment>
<gene>
    <name evidence="1" type="ORF">L3Q82_006053</name>
</gene>
<keyword evidence="2" id="KW-1185">Reference proteome</keyword>
<organism evidence="1 2">
    <name type="scientific">Scortum barcoo</name>
    <name type="common">barcoo grunter</name>
    <dbReference type="NCBI Taxonomy" id="214431"/>
    <lineage>
        <taxon>Eukaryota</taxon>
        <taxon>Metazoa</taxon>
        <taxon>Chordata</taxon>
        <taxon>Craniata</taxon>
        <taxon>Vertebrata</taxon>
        <taxon>Euteleostomi</taxon>
        <taxon>Actinopterygii</taxon>
        <taxon>Neopterygii</taxon>
        <taxon>Teleostei</taxon>
        <taxon>Neoteleostei</taxon>
        <taxon>Acanthomorphata</taxon>
        <taxon>Eupercaria</taxon>
        <taxon>Centrarchiformes</taxon>
        <taxon>Terapontoidei</taxon>
        <taxon>Terapontidae</taxon>
        <taxon>Scortum</taxon>
    </lineage>
</organism>
<evidence type="ECO:0000313" key="2">
    <source>
        <dbReference type="Proteomes" id="UP000831701"/>
    </source>
</evidence>
<name>A0ACB8X384_9TELE</name>
<proteinExistence type="predicted"/>
<dbReference type="EMBL" id="CM041533">
    <property type="protein sequence ID" value="KAI3374199.1"/>
    <property type="molecule type" value="Genomic_DNA"/>
</dbReference>
<dbReference type="Proteomes" id="UP000831701">
    <property type="component" value="Chromosome 3"/>
</dbReference>
<sequence length="413" mass="47045">MSDIARYFVRQELVSSGLTQFNDRPENYWAWKSSYINATRELNLNASEELDLLTKWLGRESSEHVRRIRSVHVATPAVGLQLVWERLEECYGSPEVIERALLRKSEGYLPGLSYLDTARGVNPIVEKLPHSLQEKWLAKGSQYKEQHYVSFPPFAYFTDFICGEARRRNDPSFSLTSTPSKTSNQFLKNKRPERETRNAKRQKPHPLKKCRGFRSKSLEERRAFLKEIGVCFKCCSSTTHLAKNCKVALKCSECESEDHVAALHPGPPPWGTEKKDPPSQYGGESEEKVPEPAVTSKCTEVCGRGQSLRSCSKICLVKVYPKTLPDKATNVYILLDDQSNRSLARSEFFDLFQIKGTDSPYTLRTCAGVTETSGRRATGFRRGVLGWENKRDASNTHRVQPYARRSDREIPNP</sequence>
<evidence type="ECO:0000313" key="1">
    <source>
        <dbReference type="EMBL" id="KAI3374199.1"/>
    </source>
</evidence>
<protein>
    <submittedName>
        <fullName evidence="1">Uncharacterized protein</fullName>
    </submittedName>
</protein>